<accession>A0A4Q7ZMU1</accession>
<gene>
    <name evidence="2" type="ORF">EV385_3430</name>
</gene>
<proteinExistence type="predicted"/>
<comment type="caution">
    <text evidence="2">The sequence shown here is derived from an EMBL/GenBank/DDBJ whole genome shotgun (WGS) entry which is preliminary data.</text>
</comment>
<evidence type="ECO:0000313" key="2">
    <source>
        <dbReference type="EMBL" id="RZU51599.1"/>
    </source>
</evidence>
<dbReference type="EMBL" id="SHKY01000001">
    <property type="protein sequence ID" value="RZU51599.1"/>
    <property type="molecule type" value="Genomic_DNA"/>
</dbReference>
<evidence type="ECO:0000313" key="3">
    <source>
        <dbReference type="Proteomes" id="UP000292564"/>
    </source>
</evidence>
<keyword evidence="3" id="KW-1185">Reference proteome</keyword>
<reference evidence="2 3" key="1">
    <citation type="submission" date="2019-02" db="EMBL/GenBank/DDBJ databases">
        <title>Sequencing the genomes of 1000 actinobacteria strains.</title>
        <authorList>
            <person name="Klenk H.-P."/>
        </authorList>
    </citation>
    <scope>NUCLEOTIDE SEQUENCE [LARGE SCALE GENOMIC DNA]</scope>
    <source>
        <strain evidence="2 3">DSM 45162</strain>
    </source>
</reference>
<sequence length="113" mass="12414">MTVGSGDTSTPANGTAAPHSPHAPFPPVVYVPCEPLREGDQDLTVEVRPTRDGRIALLVYSSLERLVDCCGPYQPWTEMPSTSLEDIRLTSGFNLVLLDLEVPDEFRRTESDL</sequence>
<dbReference type="Proteomes" id="UP000292564">
    <property type="component" value="Unassembled WGS sequence"/>
</dbReference>
<dbReference type="NCBIfam" id="NF042914">
    <property type="entry name" value="SAV915_dom"/>
    <property type="match status" value="1"/>
</dbReference>
<evidence type="ECO:0008006" key="4">
    <source>
        <dbReference type="Google" id="ProtNLM"/>
    </source>
</evidence>
<dbReference type="RefSeq" id="WP_242624923.1">
    <property type="nucleotide sequence ID" value="NZ_SHKY01000001.1"/>
</dbReference>
<feature type="region of interest" description="Disordered" evidence="1">
    <location>
        <begin position="1"/>
        <end position="25"/>
    </location>
</feature>
<dbReference type="AlphaFoldDB" id="A0A4Q7ZMU1"/>
<feature type="compositionally biased region" description="Polar residues" evidence="1">
    <location>
        <begin position="1"/>
        <end position="13"/>
    </location>
</feature>
<organism evidence="2 3">
    <name type="scientific">Krasilnikovia cinnamomea</name>
    <dbReference type="NCBI Taxonomy" id="349313"/>
    <lineage>
        <taxon>Bacteria</taxon>
        <taxon>Bacillati</taxon>
        <taxon>Actinomycetota</taxon>
        <taxon>Actinomycetes</taxon>
        <taxon>Micromonosporales</taxon>
        <taxon>Micromonosporaceae</taxon>
        <taxon>Krasilnikovia</taxon>
    </lineage>
</organism>
<dbReference type="InterPro" id="IPR049975">
    <property type="entry name" value="SAV_915-like_dom"/>
</dbReference>
<name>A0A4Q7ZMU1_9ACTN</name>
<evidence type="ECO:0000256" key="1">
    <source>
        <dbReference type="SAM" id="MobiDB-lite"/>
    </source>
</evidence>
<protein>
    <recommendedName>
        <fullName evidence="4">Type III secretion system (T3SS) SseB-like protein</fullName>
    </recommendedName>
</protein>